<feature type="DNA-binding region" description="OmpR/PhoB-type" evidence="6">
    <location>
        <begin position="1"/>
        <end position="92"/>
    </location>
</feature>
<reference evidence="8 9" key="1">
    <citation type="submission" date="2024-10" db="EMBL/GenBank/DDBJ databases">
        <title>The Natural Products Discovery Center: Release of the First 8490 Sequenced Strains for Exploring Actinobacteria Biosynthetic Diversity.</title>
        <authorList>
            <person name="Kalkreuter E."/>
            <person name="Kautsar S.A."/>
            <person name="Yang D."/>
            <person name="Bader C.D."/>
            <person name="Teijaro C.N."/>
            <person name="Fluegel L."/>
            <person name="Davis C.M."/>
            <person name="Simpson J.R."/>
            <person name="Lauterbach L."/>
            <person name="Steele A.D."/>
            <person name="Gui C."/>
            <person name="Meng S."/>
            <person name="Li G."/>
            <person name="Viehrig K."/>
            <person name="Ye F."/>
            <person name="Su P."/>
            <person name="Kiefer A.F."/>
            <person name="Nichols A."/>
            <person name="Cepeda A.J."/>
            <person name="Yan W."/>
            <person name="Fan B."/>
            <person name="Jiang Y."/>
            <person name="Adhikari A."/>
            <person name="Zheng C.-J."/>
            <person name="Schuster L."/>
            <person name="Cowan T.M."/>
            <person name="Smanski M.J."/>
            <person name="Chevrette M.G."/>
            <person name="De Carvalho L.P.S."/>
            <person name="Shen B."/>
        </authorList>
    </citation>
    <scope>NUCLEOTIDE SEQUENCE [LARGE SCALE GENOMIC DNA]</scope>
    <source>
        <strain evidence="8 9">NPDC000087</strain>
    </source>
</reference>
<dbReference type="SMART" id="SM00382">
    <property type="entry name" value="AAA"/>
    <property type="match status" value="1"/>
</dbReference>
<comment type="caution">
    <text evidence="8">The sequence shown here is derived from an EMBL/GenBank/DDBJ whole genome shotgun (WGS) entry which is preliminary data.</text>
</comment>
<dbReference type="Pfam" id="PF00486">
    <property type="entry name" value="Trans_reg_C"/>
    <property type="match status" value="1"/>
</dbReference>
<evidence type="ECO:0000313" key="9">
    <source>
        <dbReference type="Proteomes" id="UP001602245"/>
    </source>
</evidence>
<dbReference type="EMBL" id="JBIAZU010000006">
    <property type="protein sequence ID" value="MFF5294054.1"/>
    <property type="molecule type" value="Genomic_DNA"/>
</dbReference>
<keyword evidence="5" id="KW-0802">TPR repeat</keyword>
<gene>
    <name evidence="8" type="ORF">ACFY35_31855</name>
</gene>
<dbReference type="RefSeq" id="WP_026205817.1">
    <property type="nucleotide sequence ID" value="NZ_JBIAZU010000006.1"/>
</dbReference>
<feature type="repeat" description="TPR" evidence="5">
    <location>
        <begin position="797"/>
        <end position="830"/>
    </location>
</feature>
<feature type="domain" description="OmpR/PhoB-type" evidence="7">
    <location>
        <begin position="1"/>
        <end position="92"/>
    </location>
</feature>
<dbReference type="SMART" id="SM00862">
    <property type="entry name" value="Trans_reg_C"/>
    <property type="match status" value="1"/>
</dbReference>
<evidence type="ECO:0000256" key="5">
    <source>
        <dbReference type="PROSITE-ProRule" id="PRU00339"/>
    </source>
</evidence>
<dbReference type="Gene3D" id="1.25.40.10">
    <property type="entry name" value="Tetratricopeptide repeat domain"/>
    <property type="match status" value="2"/>
</dbReference>
<keyword evidence="4" id="KW-0804">Transcription</keyword>
<organism evidence="8 9">
    <name type="scientific">Paractinoplanes globisporus</name>
    <dbReference type="NCBI Taxonomy" id="113565"/>
    <lineage>
        <taxon>Bacteria</taxon>
        <taxon>Bacillati</taxon>
        <taxon>Actinomycetota</taxon>
        <taxon>Actinomycetes</taxon>
        <taxon>Micromonosporales</taxon>
        <taxon>Micromonosporaceae</taxon>
        <taxon>Paractinoplanes</taxon>
    </lineage>
</organism>
<keyword evidence="3 6" id="KW-0238">DNA-binding</keyword>
<dbReference type="PRINTS" id="PR00364">
    <property type="entry name" value="DISEASERSIST"/>
</dbReference>
<protein>
    <submittedName>
        <fullName evidence="8">BTAD domain-containing putative transcriptional regulator</fullName>
    </submittedName>
</protein>
<evidence type="ECO:0000256" key="2">
    <source>
        <dbReference type="ARBA" id="ARBA00023015"/>
    </source>
</evidence>
<dbReference type="PANTHER" id="PTHR35807:SF1">
    <property type="entry name" value="TRANSCRIPTIONAL REGULATOR REDD"/>
    <property type="match status" value="1"/>
</dbReference>
<evidence type="ECO:0000256" key="3">
    <source>
        <dbReference type="ARBA" id="ARBA00023125"/>
    </source>
</evidence>
<dbReference type="PROSITE" id="PS51755">
    <property type="entry name" value="OMPR_PHOB"/>
    <property type="match status" value="1"/>
</dbReference>
<dbReference type="SUPFAM" id="SSF52540">
    <property type="entry name" value="P-loop containing nucleoside triphosphate hydrolases"/>
    <property type="match status" value="1"/>
</dbReference>
<dbReference type="SMART" id="SM00028">
    <property type="entry name" value="TPR"/>
    <property type="match status" value="5"/>
</dbReference>
<keyword evidence="2" id="KW-0805">Transcription regulation</keyword>
<dbReference type="Proteomes" id="UP001602245">
    <property type="component" value="Unassembled WGS sequence"/>
</dbReference>
<dbReference type="InterPro" id="IPR005158">
    <property type="entry name" value="BTAD"/>
</dbReference>
<name>A0ABW6WLA1_9ACTN</name>
<dbReference type="InterPro" id="IPR016032">
    <property type="entry name" value="Sig_transdc_resp-reg_C-effctor"/>
</dbReference>
<evidence type="ECO:0000256" key="4">
    <source>
        <dbReference type="ARBA" id="ARBA00023163"/>
    </source>
</evidence>
<accession>A0ABW6WLA1</accession>
<dbReference type="Pfam" id="PF13424">
    <property type="entry name" value="TPR_12"/>
    <property type="match status" value="1"/>
</dbReference>
<evidence type="ECO:0000259" key="7">
    <source>
        <dbReference type="PROSITE" id="PS51755"/>
    </source>
</evidence>
<comment type="similarity">
    <text evidence="1">Belongs to the AfsR/DnrI/RedD regulatory family.</text>
</comment>
<dbReference type="InterPro" id="IPR027417">
    <property type="entry name" value="P-loop_NTPase"/>
</dbReference>
<dbReference type="Gene3D" id="3.40.50.300">
    <property type="entry name" value="P-loop containing nucleotide triphosphate hydrolases"/>
    <property type="match status" value="1"/>
</dbReference>
<proteinExistence type="inferred from homology"/>
<keyword evidence="9" id="KW-1185">Reference proteome</keyword>
<dbReference type="Pfam" id="PF03704">
    <property type="entry name" value="BTAD"/>
    <property type="match status" value="1"/>
</dbReference>
<dbReference type="InterPro" id="IPR019734">
    <property type="entry name" value="TPR_rpt"/>
</dbReference>
<dbReference type="SMART" id="SM01043">
    <property type="entry name" value="BTAD"/>
    <property type="match status" value="1"/>
</dbReference>
<dbReference type="InterPro" id="IPR051677">
    <property type="entry name" value="AfsR-DnrI-RedD_regulator"/>
</dbReference>
<evidence type="ECO:0000256" key="1">
    <source>
        <dbReference type="ARBA" id="ARBA00005820"/>
    </source>
</evidence>
<dbReference type="Gene3D" id="1.10.10.10">
    <property type="entry name" value="Winged helix-like DNA-binding domain superfamily/Winged helix DNA-binding domain"/>
    <property type="match status" value="1"/>
</dbReference>
<dbReference type="InterPro" id="IPR011990">
    <property type="entry name" value="TPR-like_helical_dom_sf"/>
</dbReference>
<dbReference type="SUPFAM" id="SSF48452">
    <property type="entry name" value="TPR-like"/>
    <property type="match status" value="2"/>
</dbReference>
<sequence>MRWRLLGPVRLTTDSGEIDPGRGKQSCVLASLLLTPGRRVSVEALTERLWEGSPPRSATAVAPYVTRLRRVLEPVPGAGELHHVAGGYLLDIDPDLIDLHLVRKQVRLAADTGSVDLFAGALDGWQPEALAGVPGAWAAGVRDVIARERLDAFAQYGRLLAGLGRREQAIAVLDPLVAEHPTAEPLVAVLMSALAETGQSAAALRHYARAHDAIAEQLGGRPSPELLALNAKILRGGPAARHVPAQLPAAPADFTGRRSETERLDGVREMVVISGPPGVGKSALAIHWGHRTRQRFPDGQLYLNLRGFDPEGAMTPDDAARDLLVALIPAERIPVGLAARSALLRSELAERRMLLLLDNARDAAQVRPLLPGGAGCTVVVTSRNRIPGLVAANGAVPLALAPLRPDEAEALLARRLGAIRVAHDADSVRVLVTATAGLPLALATVAARAATRHSLAVVADELSRSRLDGLRGLDAGADPRTVFSWSYHALTPPAARLFRLLGAHLGPDISAAAVDSLAGENAVATLDELTAASLLTEHRPNRYALHDLLREYAASLVEPGERDAARQRLLDHYLHTGRAGAMLLDPQRQPLDLKPAGADVFPESLADEQETLAWFAAEHANLMAVLRHPAEPAEYGWQIPWTMVDHLDRRGYWDDWIIAERCAVEAARRCDEPLAEALAERLLARAYVQTGRFAEAEPHYAAAIELYATVGDLTGRANTLFAMAWMWEQRDRYQDCVREISAALELYRLVENEHGVARALNALGWFEAHLGEYDDAIEHCQAALALATRLEDRYGQAATWDSIGWIHHRRGEFGPAIAALDRALTLHRQTGDLFQQADILDHLGDAHAAEGRDADAVDAWREAVAILERLDHPNALRIRAKISP</sequence>
<dbReference type="InterPro" id="IPR001867">
    <property type="entry name" value="OmpR/PhoB-type_DNA-bd"/>
</dbReference>
<dbReference type="PANTHER" id="PTHR35807">
    <property type="entry name" value="TRANSCRIPTIONAL REGULATOR REDD-RELATED"/>
    <property type="match status" value="1"/>
</dbReference>
<dbReference type="Pfam" id="PF13176">
    <property type="entry name" value="TPR_7"/>
    <property type="match status" value="1"/>
</dbReference>
<evidence type="ECO:0000313" key="8">
    <source>
        <dbReference type="EMBL" id="MFF5294054.1"/>
    </source>
</evidence>
<dbReference type="SUPFAM" id="SSF46894">
    <property type="entry name" value="C-terminal effector domain of the bipartite response regulators"/>
    <property type="match status" value="1"/>
</dbReference>
<dbReference type="InterPro" id="IPR003593">
    <property type="entry name" value="AAA+_ATPase"/>
</dbReference>
<dbReference type="InterPro" id="IPR036388">
    <property type="entry name" value="WH-like_DNA-bd_sf"/>
</dbReference>
<evidence type="ECO:0000256" key="6">
    <source>
        <dbReference type="PROSITE-ProRule" id="PRU01091"/>
    </source>
</evidence>
<dbReference type="PROSITE" id="PS50005">
    <property type="entry name" value="TPR"/>
    <property type="match status" value="1"/>
</dbReference>